<accession>A0A7C9LSV1</accession>
<protein>
    <submittedName>
        <fullName evidence="1">Uncharacterized protein</fullName>
    </submittedName>
</protein>
<comment type="caution">
    <text evidence="1">The sequence shown here is derived from an EMBL/GenBank/DDBJ whole genome shotgun (WGS) entry which is preliminary data.</text>
</comment>
<reference evidence="1 2" key="1">
    <citation type="submission" date="2019-12" db="EMBL/GenBank/DDBJ databases">
        <title>Deinococcus sp. HMF7620 Genome sequencing and assembly.</title>
        <authorList>
            <person name="Kang H."/>
            <person name="Kim H."/>
            <person name="Joh K."/>
        </authorList>
    </citation>
    <scope>NUCLEOTIDE SEQUENCE [LARGE SCALE GENOMIC DNA]</scope>
    <source>
        <strain evidence="1 2">HMF7620</strain>
    </source>
</reference>
<keyword evidence="2" id="KW-1185">Reference proteome</keyword>
<proteinExistence type="predicted"/>
<dbReference type="RefSeq" id="WP_157460561.1">
    <property type="nucleotide sequence ID" value="NZ_WQLB01000029.1"/>
</dbReference>
<dbReference type="AlphaFoldDB" id="A0A7C9LSV1"/>
<name>A0A7C9LSV1_9DEIO</name>
<dbReference type="EMBL" id="WQLB01000029">
    <property type="protein sequence ID" value="MVN88501.1"/>
    <property type="molecule type" value="Genomic_DNA"/>
</dbReference>
<evidence type="ECO:0000313" key="1">
    <source>
        <dbReference type="EMBL" id="MVN88501.1"/>
    </source>
</evidence>
<organism evidence="1 2">
    <name type="scientific">Deinococcus arboris</name>
    <dbReference type="NCBI Taxonomy" id="2682977"/>
    <lineage>
        <taxon>Bacteria</taxon>
        <taxon>Thermotogati</taxon>
        <taxon>Deinococcota</taxon>
        <taxon>Deinococci</taxon>
        <taxon>Deinococcales</taxon>
        <taxon>Deinococcaceae</taxon>
        <taxon>Deinococcus</taxon>
    </lineage>
</organism>
<sequence>MRGRAYDAVHYRAALVQNYATRLRKALDPADSEQLFGTRGAGLFDRLVGEMRVQ</sequence>
<dbReference type="Proteomes" id="UP000483286">
    <property type="component" value="Unassembled WGS sequence"/>
</dbReference>
<gene>
    <name evidence="1" type="ORF">GO986_17305</name>
</gene>
<evidence type="ECO:0000313" key="2">
    <source>
        <dbReference type="Proteomes" id="UP000483286"/>
    </source>
</evidence>